<dbReference type="EMBL" id="BGZK01000437">
    <property type="protein sequence ID" value="GBP43523.1"/>
    <property type="molecule type" value="Genomic_DNA"/>
</dbReference>
<sequence length="101" mass="11539">MTARLGARIRWPASTAAKTCSALLDCWRVDKYFAYCIDLISRRSQNLLSEDVGRTERNPILRENSKRAVRTKEGRRFSRALSPTGENRFVKGPAIIRRVAD</sequence>
<protein>
    <submittedName>
        <fullName evidence="1">Uncharacterized protein</fullName>
    </submittedName>
</protein>
<evidence type="ECO:0000313" key="1">
    <source>
        <dbReference type="EMBL" id="GBP43523.1"/>
    </source>
</evidence>
<dbReference type="AlphaFoldDB" id="A0A4C1VXJ8"/>
<reference evidence="1 2" key="1">
    <citation type="journal article" date="2019" name="Commun. Biol.">
        <title>The bagworm genome reveals a unique fibroin gene that provides high tensile strength.</title>
        <authorList>
            <person name="Kono N."/>
            <person name="Nakamura H."/>
            <person name="Ohtoshi R."/>
            <person name="Tomita M."/>
            <person name="Numata K."/>
            <person name="Arakawa K."/>
        </authorList>
    </citation>
    <scope>NUCLEOTIDE SEQUENCE [LARGE SCALE GENOMIC DNA]</scope>
</reference>
<comment type="caution">
    <text evidence="1">The sequence shown here is derived from an EMBL/GenBank/DDBJ whole genome shotgun (WGS) entry which is preliminary data.</text>
</comment>
<gene>
    <name evidence="1" type="ORF">EVAR_30480_1</name>
</gene>
<keyword evidence="2" id="KW-1185">Reference proteome</keyword>
<organism evidence="1 2">
    <name type="scientific">Eumeta variegata</name>
    <name type="common">Bagworm moth</name>
    <name type="synonym">Eumeta japonica</name>
    <dbReference type="NCBI Taxonomy" id="151549"/>
    <lineage>
        <taxon>Eukaryota</taxon>
        <taxon>Metazoa</taxon>
        <taxon>Ecdysozoa</taxon>
        <taxon>Arthropoda</taxon>
        <taxon>Hexapoda</taxon>
        <taxon>Insecta</taxon>
        <taxon>Pterygota</taxon>
        <taxon>Neoptera</taxon>
        <taxon>Endopterygota</taxon>
        <taxon>Lepidoptera</taxon>
        <taxon>Glossata</taxon>
        <taxon>Ditrysia</taxon>
        <taxon>Tineoidea</taxon>
        <taxon>Psychidae</taxon>
        <taxon>Oiketicinae</taxon>
        <taxon>Eumeta</taxon>
    </lineage>
</organism>
<proteinExistence type="predicted"/>
<dbReference type="Proteomes" id="UP000299102">
    <property type="component" value="Unassembled WGS sequence"/>
</dbReference>
<name>A0A4C1VXJ8_EUMVA</name>
<evidence type="ECO:0000313" key="2">
    <source>
        <dbReference type="Proteomes" id="UP000299102"/>
    </source>
</evidence>
<accession>A0A4C1VXJ8</accession>